<keyword evidence="26" id="KW-0482">Metalloprotease</keyword>
<dbReference type="GO" id="GO:0006281">
    <property type="term" value="P:DNA repair"/>
    <property type="evidence" value="ECO:0007669"/>
    <property type="project" value="UniProtKB-KW"/>
</dbReference>
<dbReference type="GO" id="GO:0004177">
    <property type="term" value="F:aminopeptidase activity"/>
    <property type="evidence" value="ECO:0007669"/>
    <property type="project" value="TreeGrafter"/>
</dbReference>
<evidence type="ECO:0000256" key="21">
    <source>
        <dbReference type="ARBA" id="ARBA00022806"/>
    </source>
</evidence>
<keyword evidence="22 35" id="KW-0862">Zinc</keyword>
<evidence type="ECO:0000256" key="26">
    <source>
        <dbReference type="ARBA" id="ARBA00023049"/>
    </source>
</evidence>
<dbReference type="GO" id="GO:0043171">
    <property type="term" value="P:peptide catabolic process"/>
    <property type="evidence" value="ECO:0007669"/>
    <property type="project" value="TreeGrafter"/>
</dbReference>
<dbReference type="InterPro" id="IPR048459">
    <property type="entry name" value="DNA2_Rift"/>
</dbReference>
<sequence length="2278" mass="260556">MIETIVRWVSECAREIWVIMTGGQTGRNVVMGVLYLPYLCGDGSPDSTLEYPLKRPFFHFLPIYNKAKNSSHKILRSNMSHNYYDFRIDTPNQYQILDNYDLKIMEVTNHATGVPLRYDTGLNYFCGRPFTISLPRDQENNGKCMIQIKYETSPSSPALNWLTPEQTANGTQPFLMSNSQYIHAKAMFPCQDTPSVKFTYTAEISVRKNFTVIMSAVLSSTHEAQHKRVYKFTQTIPIPSYAVVIAVGSLEKANLSPRSSVFAESKLSAVSIKTFKKIECILQAAEDLCGTYFGGTYDICVLPPSIGHFEIECPCVAFISPILLGADMTLVSSLARNIAHNWAGILVTCAHYNDLWLHKSFSILIYRRILQRMMFSKEIKEFFRNNMYPEYERQIETVEIMDGSLQSKPPKFEKSMFSSPQWIVSIYTLYEMGCIVMEQLEKYIGGPMMLDRFLKSYFDKFAFKSIKTDDWKKHLYSFFPEKVKELEIFFTTKFYKPLVISVLTPIEIVCIELADEWENWNDIDIDIPRKFILDVMKFSDLQKIIFLNCLHKSKLTAVKLDIMQNLYDFHVRNYEIRFHWIRLCIKNRWKPIVNTALNFAIRFGMPKYACSIFEDMYEWKEMGLITTKAYKRNEKKCMIQIKYKTTPHSPSLYWLQPGQTVGGSHHFLLSNNKLVYARSWFPCQDTPSVRFKYSAAIVALEEYKVLISALLQNNPISDGNVHRFSQEKSIPSYAMVIAVGVLKHEQLSERIGKTFLKTEDMLKIVEDLYGAYPWGKISTKMSKLNIRFATLLGGDISLVSSIARNISQNWTGILVTCKKYKHLWLNKSFSLFNYRRILETISSLPGSLPDERTEFVPYEKGYMLLVELQSSILGGSTVFEAFLKSYLNNFAYSTTTTNDWKEYLYNYFPNKLHELDSFDWDFWFDPKAIPPGLLDTTKLKLEELHRSDTILSERKMDVMASTYQFDDQNDEIRFVWLRLCIRSRWMVKIPTALNFAIKFYSPKFTYPIFEDLYNWSDARKAAIEKYTSEGWKMLDEIKKKVASILRVNSMISAAGINKSQTKISSFFTKVPKVAVDNEKISDINSSTQASIERKRKERDNTFDEESYLNVKKKCNVNEDPLKEHCVAKTGNSDTHENSVLLSVVNGLDDPCSNFKENKGTCNGDAALQKVNKNEGDAAKSEQCVNWSQNSVSIKNINVSDITHSNGHVLKETQELNTAALKSSAVEPSRREKAKLHDLKVESSDDFSVMMNGDELDGFFDQEWHAQIDFTTLQRCKITDVKHESRVTVLTVQHLESESIDTVACSGFWKDAQMKINDIVTIQAKKDSRQWVVDNNNGLLVTQPDLLISGTTITSGLFCNRRAVLTEKFRKIESLPNLDGDYSVMTVGSLVHQWLQKALRENICTLSDVMKLRDDILRSKDTINYLYASELSLADCRKRMTEYAPRIFEFIQHYIKGNKQQHISNLKDNFQGSIDSIQDIEESVYIPKLGIKGRIDVTAEVNINSRRRIMPLELKTGRASYSFEHRGQVILYLMMMGFRDQDIDTGLLLYLKENEMREIKSGHHEKRDLILLRNTLAHYFAKKPEDLQNINSEPDLKAMELPEPINHHSACGRCSYQALCCAYLAKDPSANLSPSHPLTALIEELRNDFESSHLDYIMKWIALLQLEESHENGNSSLSSVWTTSPEKREARGTCICNLKTIDRVVKRDDRYQHKFARVNIKGETIENSVLGGTFAEDDYIIVSTDARVNIAAGHIMHVSHDIVAVLLDKDITRLYAHSTFHIDKFPSSGLSTFNYANVAGLLSNDETCVKLRRIVIDKRPATFTEKLPRSVVSASTEIISDLNESQQRAVLKAVAAHEYVLIKGMPGTGKTQTLVALIELLLELGSSVLITAHTHSAVDNVLLKLLERNIDFLRLGSTKQIHPLLTCKSEEYAIKSCDSPEDLEALYNSKRVVGVTCYGAYHALIRRRSFDVCVIDESAQIMQPTVLRPLYSARKFVLVGDPDQLPPVIKSKTAAKLGADESLFVRLDSDDNTVNLREQYRMNGRIMRLANDATYRGKLVSGNKQVENATLIGTNMEQVLSTCERWIRGALSRHLDDSVMVLNTGSTYNLNTETGNRDVVSSQAYSNVWEVAITLRLVQALTEAGVHARNIGIIAPYNAHINLLRKTIDKEVEVNTVDQYQGRDKDVILYSCTKSVEYDTKKEFEILDDQRRLTVAITRARHKLIIIADKITLLKYTPFKNLFDVIDEKNVINLIDGEEDFSWKSLISELRLDNRDKEL</sequence>
<evidence type="ECO:0000256" key="18">
    <source>
        <dbReference type="ARBA" id="ARBA00022759"/>
    </source>
</evidence>
<dbReference type="GO" id="GO:0005829">
    <property type="term" value="C:cytosol"/>
    <property type="evidence" value="ECO:0007669"/>
    <property type="project" value="TreeGrafter"/>
</dbReference>
<dbReference type="GO" id="GO:0005739">
    <property type="term" value="C:mitochondrion"/>
    <property type="evidence" value="ECO:0007669"/>
    <property type="project" value="UniProtKB-SubCell"/>
</dbReference>
<dbReference type="PANTHER" id="PTHR45726">
    <property type="entry name" value="LEUKOTRIENE A-4 HYDROLASE"/>
    <property type="match status" value="1"/>
</dbReference>
<dbReference type="InterPro" id="IPR014808">
    <property type="entry name" value="DNA_replication_fac_Dna2_N"/>
</dbReference>
<dbReference type="GO" id="GO:0005524">
    <property type="term" value="F:ATP binding"/>
    <property type="evidence" value="ECO:0007669"/>
    <property type="project" value="UniProtKB-KW"/>
</dbReference>
<dbReference type="GO" id="GO:0098552">
    <property type="term" value="C:side of membrane"/>
    <property type="evidence" value="ECO:0007669"/>
    <property type="project" value="UniProtKB-KW"/>
</dbReference>
<dbReference type="GO" id="GO:0005886">
    <property type="term" value="C:plasma membrane"/>
    <property type="evidence" value="ECO:0007669"/>
    <property type="project" value="UniProtKB-SubCell"/>
</dbReference>
<dbReference type="STRING" id="300112.A0A4S2KTU1"/>
<dbReference type="GO" id="GO:0004519">
    <property type="term" value="F:endonuclease activity"/>
    <property type="evidence" value="ECO:0007669"/>
    <property type="project" value="UniProtKB-KW"/>
</dbReference>
<dbReference type="InterPro" id="IPR026851">
    <property type="entry name" value="Dna2/JHS1_DEXXQ-box"/>
</dbReference>
<evidence type="ECO:0000256" key="35">
    <source>
        <dbReference type="PIRSR" id="PIRSR634015-3"/>
    </source>
</evidence>
<comment type="cofactor">
    <cofactor evidence="1">
        <name>[4Fe-4S] cluster</name>
        <dbReference type="ChEBI" id="CHEBI:49883"/>
    </cofactor>
</comment>
<dbReference type="InterPro" id="IPR014782">
    <property type="entry name" value="Peptidase_M1_dom"/>
</dbReference>
<dbReference type="GO" id="GO:0019370">
    <property type="term" value="P:leukotriene biosynthetic process"/>
    <property type="evidence" value="ECO:0007669"/>
    <property type="project" value="TreeGrafter"/>
</dbReference>
<dbReference type="InterPro" id="IPR042097">
    <property type="entry name" value="Aminopeptidase_N-like_N_sf"/>
</dbReference>
<evidence type="ECO:0000256" key="12">
    <source>
        <dbReference type="ARBA" id="ARBA00022622"/>
    </source>
</evidence>
<dbReference type="Pfam" id="PF09127">
    <property type="entry name" value="Leuk-A4-hydro_C"/>
    <property type="match status" value="2"/>
</dbReference>
<keyword evidence="14" id="KW-0235">DNA replication</keyword>
<comment type="similarity">
    <text evidence="6">Belongs to the DNA2/NAM7 helicase family.</text>
</comment>
<dbReference type="InterPro" id="IPR041679">
    <property type="entry name" value="DNA2/NAM7-like_C"/>
</dbReference>
<dbReference type="InterPro" id="IPR038502">
    <property type="entry name" value="M1_LTA-4_hydro/amino_C_sf"/>
</dbReference>
<reference evidence="37 38" key="1">
    <citation type="journal article" date="2019" name="Philos. Trans. R. Soc. Lond., B, Biol. Sci.">
        <title>Ant behaviour and brain gene expression of defending hosts depend on the ecological success of the intruding social parasite.</title>
        <authorList>
            <person name="Kaur R."/>
            <person name="Stoldt M."/>
            <person name="Jongepier E."/>
            <person name="Feldmeyer B."/>
            <person name="Menzel F."/>
            <person name="Bornberg-Bauer E."/>
            <person name="Foitzik S."/>
        </authorList>
    </citation>
    <scope>NUCLEOTIDE SEQUENCE [LARGE SCALE GENOMIC DNA]</scope>
    <source>
        <tissue evidence="37">Whole body</tissue>
    </source>
</reference>
<evidence type="ECO:0000256" key="10">
    <source>
        <dbReference type="ARBA" id="ARBA00022485"/>
    </source>
</evidence>
<keyword evidence="20" id="KW-0378">Hydrolase</keyword>
<keyword evidence="12" id="KW-0336">GPI-anchor</keyword>
<comment type="cofactor">
    <cofactor evidence="35">
        <name>Zn(2+)</name>
        <dbReference type="ChEBI" id="CHEBI:29105"/>
    </cofactor>
    <text evidence="35">Binds 1 zinc ion per subunit.</text>
</comment>
<dbReference type="GO" id="GO:0004301">
    <property type="term" value="F:epoxide hydrolase activity"/>
    <property type="evidence" value="ECO:0007669"/>
    <property type="project" value="TreeGrafter"/>
</dbReference>
<evidence type="ECO:0000256" key="17">
    <source>
        <dbReference type="ARBA" id="ARBA00022741"/>
    </source>
</evidence>
<evidence type="ECO:0000256" key="9">
    <source>
        <dbReference type="ARBA" id="ARBA00021516"/>
    </source>
</evidence>
<comment type="similarity">
    <text evidence="7">Belongs to the peptidase M1 family.</text>
</comment>
<dbReference type="InterPro" id="IPR027417">
    <property type="entry name" value="P-loop_NTPase"/>
</dbReference>
<keyword evidence="15" id="KW-0540">Nuclease</keyword>
<dbReference type="Proteomes" id="UP000310200">
    <property type="component" value="Unassembled WGS sequence"/>
</dbReference>
<dbReference type="Pfam" id="PF17900">
    <property type="entry name" value="Peptidase_M1_N"/>
    <property type="match status" value="1"/>
</dbReference>
<name>A0A4S2KTU1_9HYME</name>
<keyword evidence="17" id="KW-0547">Nucleotide-binding</keyword>
<keyword evidence="27" id="KW-0238">DNA-binding</keyword>
<keyword evidence="19" id="KW-0227">DNA damage</keyword>
<keyword evidence="24" id="KW-0408">Iron</keyword>
<evidence type="ECO:0000259" key="36">
    <source>
        <dbReference type="SMART" id="SM01263"/>
    </source>
</evidence>
<dbReference type="Gene3D" id="3.90.320.10">
    <property type="match status" value="1"/>
</dbReference>
<keyword evidence="13" id="KW-0645">Protease</keyword>
<dbReference type="InterPro" id="IPR041677">
    <property type="entry name" value="DNA2/NAM7_AAA_11"/>
</dbReference>
<keyword evidence="32" id="KW-0449">Lipoprotein</keyword>
<dbReference type="EMBL" id="QBLH01001071">
    <property type="protein sequence ID" value="TGZ53270.1"/>
    <property type="molecule type" value="Genomic_DNA"/>
</dbReference>
<dbReference type="GO" id="GO:0005634">
    <property type="term" value="C:nucleus"/>
    <property type="evidence" value="ECO:0007669"/>
    <property type="project" value="UniProtKB-SubCell"/>
</dbReference>
<dbReference type="SUPFAM" id="SSF48371">
    <property type="entry name" value="ARM repeat"/>
    <property type="match status" value="2"/>
</dbReference>
<dbReference type="PRINTS" id="PR00756">
    <property type="entry name" value="ALADIPTASE"/>
</dbReference>
<dbReference type="InterPro" id="IPR027268">
    <property type="entry name" value="Peptidase_M4/M1_CTD_sf"/>
</dbReference>
<comment type="catalytic activity">
    <reaction evidence="34">
        <text>ATP + H2O = ADP + phosphate + H(+)</text>
        <dbReference type="Rhea" id="RHEA:13065"/>
        <dbReference type="ChEBI" id="CHEBI:15377"/>
        <dbReference type="ChEBI" id="CHEBI:15378"/>
        <dbReference type="ChEBI" id="CHEBI:30616"/>
        <dbReference type="ChEBI" id="CHEBI:43474"/>
        <dbReference type="ChEBI" id="CHEBI:456216"/>
        <dbReference type="EC" id="3.6.4.12"/>
    </reaction>
</comment>
<dbReference type="Gene3D" id="3.30.2010.30">
    <property type="match status" value="1"/>
</dbReference>
<keyword evidence="30" id="KW-0539">Nucleus</keyword>
<comment type="caution">
    <text evidence="37">The sequence shown here is derived from an EMBL/GenBank/DDBJ whole genome shotgun (WGS) entry which is preliminary data.</text>
</comment>
<dbReference type="SUPFAM" id="SSF63737">
    <property type="entry name" value="Leukotriene A4 hydrolase N-terminal domain"/>
    <property type="match status" value="2"/>
</dbReference>
<evidence type="ECO:0000256" key="7">
    <source>
        <dbReference type="ARBA" id="ARBA00010136"/>
    </source>
</evidence>
<evidence type="ECO:0000256" key="30">
    <source>
        <dbReference type="ARBA" id="ARBA00023242"/>
    </source>
</evidence>
<evidence type="ECO:0000256" key="28">
    <source>
        <dbReference type="ARBA" id="ARBA00023128"/>
    </source>
</evidence>
<dbReference type="EC" id="3.6.4.12" evidence="8"/>
<dbReference type="GO" id="GO:0003677">
    <property type="term" value="F:DNA binding"/>
    <property type="evidence" value="ECO:0007669"/>
    <property type="project" value="UniProtKB-KW"/>
</dbReference>
<dbReference type="PANTHER" id="PTHR45726:SF3">
    <property type="entry name" value="LEUKOTRIENE A-4 HYDROLASE"/>
    <property type="match status" value="1"/>
</dbReference>
<dbReference type="GO" id="GO:0017116">
    <property type="term" value="F:single-stranded DNA helicase activity"/>
    <property type="evidence" value="ECO:0007669"/>
    <property type="project" value="InterPro"/>
</dbReference>
<keyword evidence="16 35" id="KW-0479">Metal-binding</keyword>
<evidence type="ECO:0000256" key="14">
    <source>
        <dbReference type="ARBA" id="ARBA00022705"/>
    </source>
</evidence>
<dbReference type="InterPro" id="IPR015211">
    <property type="entry name" value="Peptidase_M1_C"/>
</dbReference>
<dbReference type="SUPFAM" id="SSF55486">
    <property type="entry name" value="Metalloproteases ('zincins'), catalytic domain"/>
    <property type="match status" value="2"/>
</dbReference>
<keyword evidence="12" id="KW-0325">Glycoprotein</keyword>
<dbReference type="GO" id="GO:0051539">
    <property type="term" value="F:4 iron, 4 sulfur cluster binding"/>
    <property type="evidence" value="ECO:0007669"/>
    <property type="project" value="UniProtKB-KW"/>
</dbReference>
<organism evidence="37 38">
    <name type="scientific">Temnothorax longispinosus</name>
    <dbReference type="NCBI Taxonomy" id="300112"/>
    <lineage>
        <taxon>Eukaryota</taxon>
        <taxon>Metazoa</taxon>
        <taxon>Ecdysozoa</taxon>
        <taxon>Arthropoda</taxon>
        <taxon>Hexapoda</taxon>
        <taxon>Insecta</taxon>
        <taxon>Pterygota</taxon>
        <taxon>Neoptera</taxon>
        <taxon>Endopterygota</taxon>
        <taxon>Hymenoptera</taxon>
        <taxon>Apocrita</taxon>
        <taxon>Aculeata</taxon>
        <taxon>Formicoidea</taxon>
        <taxon>Formicidae</taxon>
        <taxon>Myrmicinae</taxon>
        <taxon>Temnothorax</taxon>
    </lineage>
</organism>
<gene>
    <name evidence="37" type="ORF">DBV15_11291</name>
</gene>
<dbReference type="GO" id="GO:0008237">
    <property type="term" value="F:metallopeptidase activity"/>
    <property type="evidence" value="ECO:0007669"/>
    <property type="project" value="UniProtKB-KW"/>
</dbReference>
<proteinExistence type="inferred from homology"/>
<dbReference type="Pfam" id="PF01433">
    <property type="entry name" value="Peptidase_M1"/>
    <property type="match status" value="1"/>
</dbReference>
<keyword evidence="11" id="KW-0963">Cytoplasm</keyword>
<dbReference type="InterPro" id="IPR034015">
    <property type="entry name" value="M1_LTA4H"/>
</dbReference>
<dbReference type="CDD" id="cd18808">
    <property type="entry name" value="SF1_C_Upf1"/>
    <property type="match status" value="1"/>
</dbReference>
<evidence type="ECO:0000256" key="33">
    <source>
        <dbReference type="ARBA" id="ARBA00032548"/>
    </source>
</evidence>
<dbReference type="Gene3D" id="1.25.40.320">
    <property type="entry name" value="Peptidase M1, leukotriene A4 hydrolase/aminopeptidase C-terminal domain"/>
    <property type="match status" value="2"/>
</dbReference>
<protein>
    <recommendedName>
        <fullName evidence="9">DNA replication ATP-dependent helicase/nuclease DNA2</fullName>
        <ecNumber evidence="8">3.6.4.12</ecNumber>
    </recommendedName>
    <alternativeName>
        <fullName evidence="33">DNA replication ATP-dependent helicase-like homolog</fullName>
    </alternativeName>
</protein>
<evidence type="ECO:0000256" key="2">
    <source>
        <dbReference type="ARBA" id="ARBA00004123"/>
    </source>
</evidence>
<evidence type="ECO:0000256" key="24">
    <source>
        <dbReference type="ARBA" id="ARBA00023004"/>
    </source>
</evidence>
<dbReference type="CDD" id="cd18041">
    <property type="entry name" value="DEXXQc_DNA2"/>
    <property type="match status" value="1"/>
</dbReference>
<dbReference type="GO" id="GO:0006260">
    <property type="term" value="P:DNA replication"/>
    <property type="evidence" value="ECO:0007669"/>
    <property type="project" value="UniProtKB-KW"/>
</dbReference>
<evidence type="ECO:0000256" key="23">
    <source>
        <dbReference type="ARBA" id="ARBA00022840"/>
    </source>
</evidence>
<dbReference type="Pfam" id="PF08696">
    <property type="entry name" value="Dna2"/>
    <property type="match status" value="1"/>
</dbReference>
<dbReference type="InterPro" id="IPR001930">
    <property type="entry name" value="Peptidase_M1"/>
</dbReference>
<evidence type="ECO:0000313" key="38">
    <source>
        <dbReference type="Proteomes" id="UP000310200"/>
    </source>
</evidence>
<evidence type="ECO:0000256" key="34">
    <source>
        <dbReference type="ARBA" id="ARBA00047995"/>
    </source>
</evidence>
<evidence type="ECO:0000256" key="32">
    <source>
        <dbReference type="ARBA" id="ARBA00023288"/>
    </source>
</evidence>
<evidence type="ECO:0000256" key="27">
    <source>
        <dbReference type="ARBA" id="ARBA00023125"/>
    </source>
</evidence>
<dbReference type="Gene3D" id="1.10.390.10">
    <property type="entry name" value="Neutral Protease Domain 2"/>
    <property type="match status" value="3"/>
</dbReference>
<evidence type="ECO:0000256" key="8">
    <source>
        <dbReference type="ARBA" id="ARBA00012551"/>
    </source>
</evidence>
<dbReference type="Gene3D" id="3.40.50.300">
    <property type="entry name" value="P-loop containing nucleotide triphosphate hydrolases"/>
    <property type="match status" value="3"/>
</dbReference>
<dbReference type="CDD" id="cd22318">
    <property type="entry name" value="DNA2_N-like"/>
    <property type="match status" value="1"/>
</dbReference>
<evidence type="ECO:0000256" key="19">
    <source>
        <dbReference type="ARBA" id="ARBA00022763"/>
    </source>
</evidence>
<evidence type="ECO:0000256" key="6">
    <source>
        <dbReference type="ARBA" id="ARBA00007913"/>
    </source>
</evidence>
<keyword evidence="38" id="KW-1185">Reference proteome</keyword>
<dbReference type="GO" id="GO:0008270">
    <property type="term" value="F:zinc ion binding"/>
    <property type="evidence" value="ECO:0007669"/>
    <property type="project" value="InterPro"/>
</dbReference>
<evidence type="ECO:0000256" key="13">
    <source>
        <dbReference type="ARBA" id="ARBA00022670"/>
    </source>
</evidence>
<evidence type="ECO:0000256" key="1">
    <source>
        <dbReference type="ARBA" id="ARBA00001966"/>
    </source>
</evidence>
<keyword evidence="25" id="KW-0411">Iron-sulfur</keyword>
<accession>A0A4S2KTU1</accession>
<dbReference type="GO" id="GO:0006508">
    <property type="term" value="P:proteolysis"/>
    <property type="evidence" value="ECO:0007669"/>
    <property type="project" value="UniProtKB-KW"/>
</dbReference>
<dbReference type="Gene3D" id="2.60.40.1730">
    <property type="entry name" value="tricorn interacting facor f3 domain"/>
    <property type="match status" value="1"/>
</dbReference>
<evidence type="ECO:0000256" key="22">
    <source>
        <dbReference type="ARBA" id="ARBA00022833"/>
    </source>
</evidence>
<evidence type="ECO:0000256" key="15">
    <source>
        <dbReference type="ARBA" id="ARBA00022722"/>
    </source>
</evidence>
<keyword evidence="12" id="KW-0472">Membrane</keyword>
<dbReference type="SMART" id="SM01263">
    <property type="entry name" value="Leuk-A4-hydro_C"/>
    <property type="match status" value="2"/>
</dbReference>
<dbReference type="InterPro" id="IPR016024">
    <property type="entry name" value="ARM-type_fold"/>
</dbReference>
<evidence type="ECO:0000256" key="25">
    <source>
        <dbReference type="ARBA" id="ARBA00023014"/>
    </source>
</evidence>
<dbReference type="InterPro" id="IPR047187">
    <property type="entry name" value="SF1_C_Upf1"/>
</dbReference>
<evidence type="ECO:0000256" key="29">
    <source>
        <dbReference type="ARBA" id="ARBA00023204"/>
    </source>
</evidence>
<dbReference type="Gene3D" id="2.40.30.270">
    <property type="match status" value="1"/>
</dbReference>
<evidence type="ECO:0000256" key="11">
    <source>
        <dbReference type="ARBA" id="ARBA00022490"/>
    </source>
</evidence>
<keyword evidence="21 37" id="KW-0347">Helicase</keyword>
<feature type="domain" description="Peptidase M1 leukotriene A4 hydrolase/aminopeptidase C-terminal" evidence="36">
    <location>
        <begin position="505"/>
        <end position="639"/>
    </location>
</feature>
<feature type="domain" description="Peptidase M1 leukotriene A4 hydrolase/aminopeptidase C-terminal" evidence="36">
    <location>
        <begin position="917"/>
        <end position="1045"/>
    </location>
</feature>
<keyword evidence="18" id="KW-0255">Endonuclease</keyword>
<keyword evidence="31" id="KW-0511">Multifunctional enzyme</keyword>
<evidence type="ECO:0000313" key="37">
    <source>
        <dbReference type="EMBL" id="TGZ53270.1"/>
    </source>
</evidence>
<keyword evidence="28" id="KW-0496">Mitochondrion</keyword>
<evidence type="ECO:0000256" key="3">
    <source>
        <dbReference type="ARBA" id="ARBA00004173"/>
    </source>
</evidence>
<dbReference type="InterPro" id="IPR045357">
    <property type="entry name" value="Aminopeptidase_N-like_N"/>
</dbReference>
<dbReference type="InterPro" id="IPR011604">
    <property type="entry name" value="PDDEXK-like_dom_sf"/>
</dbReference>
<feature type="binding site" evidence="35">
    <location>
        <position position="340"/>
    </location>
    <ligand>
        <name>Zn(2+)</name>
        <dbReference type="ChEBI" id="CHEBI:29105"/>
        <note>catalytic</note>
    </ligand>
</feature>
<dbReference type="Pfam" id="PF13086">
    <property type="entry name" value="AAA_11"/>
    <property type="match status" value="2"/>
</dbReference>
<evidence type="ECO:0000256" key="4">
    <source>
        <dbReference type="ARBA" id="ARBA00004496"/>
    </source>
</evidence>
<evidence type="ECO:0000256" key="16">
    <source>
        <dbReference type="ARBA" id="ARBA00022723"/>
    </source>
</evidence>
<keyword evidence="23" id="KW-0067">ATP-binding</keyword>
<evidence type="ECO:0000256" key="20">
    <source>
        <dbReference type="ARBA" id="ARBA00022801"/>
    </source>
</evidence>
<evidence type="ECO:0000256" key="31">
    <source>
        <dbReference type="ARBA" id="ARBA00023268"/>
    </source>
</evidence>
<comment type="subcellular location">
    <subcellularLocation>
        <location evidence="5">Cell membrane</location>
        <topology evidence="5">Lipid-anchor</topology>
        <topology evidence="5">GPI-anchor</topology>
    </subcellularLocation>
    <subcellularLocation>
        <location evidence="4">Cytoplasm</location>
    </subcellularLocation>
    <subcellularLocation>
        <location evidence="3">Mitochondrion</location>
    </subcellularLocation>
    <subcellularLocation>
        <location evidence="2">Nucleus</location>
    </subcellularLocation>
</comment>
<dbReference type="SUPFAM" id="SSF52540">
    <property type="entry name" value="P-loop containing nucleoside triphosphate hydrolases"/>
    <property type="match status" value="1"/>
</dbReference>
<dbReference type="GO" id="GO:0004463">
    <property type="term" value="F:leukotriene-A4 hydrolase activity"/>
    <property type="evidence" value="ECO:0007669"/>
    <property type="project" value="TreeGrafter"/>
</dbReference>
<keyword evidence="10" id="KW-0004">4Fe-4S</keyword>
<keyword evidence="29" id="KW-0234">DNA repair</keyword>
<dbReference type="Pfam" id="PF21123">
    <property type="entry name" value="Dna2_Rift"/>
    <property type="match status" value="1"/>
</dbReference>
<evidence type="ECO:0000256" key="5">
    <source>
        <dbReference type="ARBA" id="ARBA00004609"/>
    </source>
</evidence>
<dbReference type="Pfam" id="PF13087">
    <property type="entry name" value="AAA_12"/>
    <property type="match status" value="1"/>
</dbReference>